<evidence type="ECO:0000256" key="1">
    <source>
        <dbReference type="SAM" id="Phobius"/>
    </source>
</evidence>
<gene>
    <name evidence="2" type="ORF">HNR40_009554</name>
</gene>
<keyword evidence="3" id="KW-1185">Reference proteome</keyword>
<keyword evidence="1" id="KW-1133">Transmembrane helix</keyword>
<dbReference type="AlphaFoldDB" id="A0A7W8AD27"/>
<accession>A0A7W8AD27</accession>
<dbReference type="EMBL" id="JACHIN010000020">
    <property type="protein sequence ID" value="MBB5084046.1"/>
    <property type="molecule type" value="Genomic_DNA"/>
</dbReference>
<dbReference type="InterPro" id="IPR025329">
    <property type="entry name" value="DUF4235"/>
</dbReference>
<evidence type="ECO:0008006" key="4">
    <source>
        <dbReference type="Google" id="ProtNLM"/>
    </source>
</evidence>
<evidence type="ECO:0000313" key="2">
    <source>
        <dbReference type="EMBL" id="MBB5084046.1"/>
    </source>
</evidence>
<comment type="caution">
    <text evidence="2">The sequence shown here is derived from an EMBL/GenBank/DDBJ whole genome shotgun (WGS) entry which is preliminary data.</text>
</comment>
<sequence>MKQVIAKPARIAGGVLGGLIASTVFKHVWKLASGKDEPPEADSTRYGWGEVLVAAALQGAIFGVVKAVIERAAARDD</sequence>
<feature type="transmembrane region" description="Helical" evidence="1">
    <location>
        <begin position="49"/>
        <end position="69"/>
    </location>
</feature>
<organism evidence="2 3">
    <name type="scientific">Nonomuraea endophytica</name>
    <dbReference type="NCBI Taxonomy" id="714136"/>
    <lineage>
        <taxon>Bacteria</taxon>
        <taxon>Bacillati</taxon>
        <taxon>Actinomycetota</taxon>
        <taxon>Actinomycetes</taxon>
        <taxon>Streptosporangiales</taxon>
        <taxon>Streptosporangiaceae</taxon>
        <taxon>Nonomuraea</taxon>
    </lineage>
</organism>
<proteinExistence type="predicted"/>
<dbReference type="Pfam" id="PF14019">
    <property type="entry name" value="DUF4235"/>
    <property type="match status" value="1"/>
</dbReference>
<evidence type="ECO:0000313" key="3">
    <source>
        <dbReference type="Proteomes" id="UP000568380"/>
    </source>
</evidence>
<dbReference type="Proteomes" id="UP000568380">
    <property type="component" value="Unassembled WGS sequence"/>
</dbReference>
<protein>
    <recommendedName>
        <fullName evidence="4">DUF4235 domain-containing protein</fullName>
    </recommendedName>
</protein>
<dbReference type="RefSeq" id="WP_184973651.1">
    <property type="nucleotide sequence ID" value="NZ_JACHIN010000020.1"/>
</dbReference>
<keyword evidence="1" id="KW-0812">Transmembrane</keyword>
<keyword evidence="1" id="KW-0472">Membrane</keyword>
<name>A0A7W8AD27_9ACTN</name>
<reference evidence="2 3" key="1">
    <citation type="submission" date="2020-08" db="EMBL/GenBank/DDBJ databases">
        <title>Genomic Encyclopedia of Type Strains, Phase IV (KMG-IV): sequencing the most valuable type-strain genomes for metagenomic binning, comparative biology and taxonomic classification.</title>
        <authorList>
            <person name="Goeker M."/>
        </authorList>
    </citation>
    <scope>NUCLEOTIDE SEQUENCE [LARGE SCALE GENOMIC DNA]</scope>
    <source>
        <strain evidence="2 3">DSM 45385</strain>
    </source>
</reference>
<feature type="transmembrane region" description="Helical" evidence="1">
    <location>
        <begin position="12"/>
        <end position="29"/>
    </location>
</feature>